<dbReference type="InterPro" id="IPR019060">
    <property type="entry name" value="DUF2382"/>
</dbReference>
<dbReference type="Pfam" id="PF09557">
    <property type="entry name" value="DUF2382"/>
    <property type="match status" value="1"/>
</dbReference>
<dbReference type="InterPro" id="IPR014747">
    <property type="entry name" value="Bac_photo_RC_H_C"/>
</dbReference>
<feature type="compositionally biased region" description="Basic and acidic residues" evidence="1">
    <location>
        <begin position="175"/>
        <end position="189"/>
    </location>
</feature>
<dbReference type="PANTHER" id="PTHR38463">
    <property type="entry name" value="STRESS RESPONSE PROTEIN YSNF"/>
    <property type="match status" value="1"/>
</dbReference>
<feature type="domain" description="DUF2382" evidence="3">
    <location>
        <begin position="172"/>
        <end position="283"/>
    </location>
</feature>
<dbReference type="InterPro" id="IPR027275">
    <property type="entry name" value="PRC-brl_dom"/>
</dbReference>
<dbReference type="EMBL" id="JBHUOF010000004">
    <property type="protein sequence ID" value="MFD2798500.1"/>
    <property type="molecule type" value="Genomic_DNA"/>
</dbReference>
<proteinExistence type="predicted"/>
<feature type="region of interest" description="Disordered" evidence="1">
    <location>
        <begin position="97"/>
        <end position="189"/>
    </location>
</feature>
<evidence type="ECO:0000259" key="2">
    <source>
        <dbReference type="Pfam" id="PF05239"/>
    </source>
</evidence>
<dbReference type="NCBIfam" id="TIGR02271">
    <property type="entry name" value="YsnF/AvaK domain"/>
    <property type="match status" value="1"/>
</dbReference>
<dbReference type="SUPFAM" id="SSF50346">
    <property type="entry name" value="PRC-barrel domain"/>
    <property type="match status" value="1"/>
</dbReference>
<keyword evidence="5" id="KW-1185">Reference proteome</keyword>
<evidence type="ECO:0000256" key="1">
    <source>
        <dbReference type="SAM" id="MobiDB-lite"/>
    </source>
</evidence>
<dbReference type="PANTHER" id="PTHR38463:SF1">
    <property type="entry name" value="STRESS RESPONSE PROTEIN YSNF"/>
    <property type="match status" value="1"/>
</dbReference>
<feature type="compositionally biased region" description="Basic and acidic residues" evidence="1">
    <location>
        <begin position="106"/>
        <end position="117"/>
    </location>
</feature>
<dbReference type="InterPro" id="IPR011033">
    <property type="entry name" value="PRC_barrel-like_sf"/>
</dbReference>
<dbReference type="InterPro" id="IPR052967">
    <property type="entry name" value="Stress_Response_Assoc"/>
</dbReference>
<feature type="region of interest" description="Disordered" evidence="1">
    <location>
        <begin position="218"/>
        <end position="247"/>
    </location>
</feature>
<evidence type="ECO:0000313" key="5">
    <source>
        <dbReference type="Proteomes" id="UP001597478"/>
    </source>
</evidence>
<dbReference type="Pfam" id="PF05239">
    <property type="entry name" value="PRC"/>
    <property type="match status" value="1"/>
</dbReference>
<feature type="compositionally biased region" description="Low complexity" evidence="1">
    <location>
        <begin position="122"/>
        <end position="142"/>
    </location>
</feature>
<evidence type="ECO:0000259" key="3">
    <source>
        <dbReference type="Pfam" id="PF09557"/>
    </source>
</evidence>
<protein>
    <submittedName>
        <fullName evidence="4">PRC and DUF2382 domain-containing protein</fullName>
    </submittedName>
</protein>
<dbReference type="RefSeq" id="WP_377389382.1">
    <property type="nucleotide sequence ID" value="NZ_JBHSAN010000017.1"/>
</dbReference>
<feature type="compositionally biased region" description="Basic and acidic residues" evidence="1">
    <location>
        <begin position="276"/>
        <end position="293"/>
    </location>
</feature>
<accession>A0ABW5W6I7</accession>
<feature type="region of interest" description="Disordered" evidence="1">
    <location>
        <begin position="269"/>
        <end position="293"/>
    </location>
</feature>
<reference evidence="5" key="1">
    <citation type="journal article" date="2019" name="Int. J. Syst. Evol. Microbiol.">
        <title>The Global Catalogue of Microorganisms (GCM) 10K type strain sequencing project: providing services to taxonomists for standard genome sequencing and annotation.</title>
        <authorList>
            <consortium name="The Broad Institute Genomics Platform"/>
            <consortium name="The Broad Institute Genome Sequencing Center for Infectious Disease"/>
            <person name="Wu L."/>
            <person name="Ma J."/>
        </authorList>
    </citation>
    <scope>NUCLEOTIDE SEQUENCE [LARGE SCALE GENOMIC DNA]</scope>
    <source>
        <strain evidence="5">IBRC-M 10906</strain>
    </source>
</reference>
<comment type="caution">
    <text evidence="4">The sequence shown here is derived from an EMBL/GenBank/DDBJ whole genome shotgun (WGS) entry which is preliminary data.</text>
</comment>
<evidence type="ECO:0000313" key="4">
    <source>
        <dbReference type="EMBL" id="MFD2798500.1"/>
    </source>
</evidence>
<feature type="domain" description="PRC-barrel" evidence="2">
    <location>
        <begin position="5"/>
        <end position="68"/>
    </location>
</feature>
<gene>
    <name evidence="4" type="ORF">ACFS2C_03735</name>
</gene>
<name>A0ABW5W6I7_9PSEU</name>
<sequence length="293" mass="31727">MASWHGKTVYDAAGQKIGKVGQLWADDDDGSPTWVTVQTGLFGTSESFIPVQGMRSTGDDLQTSYDKETVKDAPNLDPSRGHIDESEQSRLYSHYGLADIPGQPAGEHDQRQTKPEEQSGVAGTTVGDSSTAGAAAGETTPGPMSGQSGRGTTAGREATGHDVSGPTTDDAMTVSEERLRVGKQRQEAGRARLRKYVYTETQSVDVPVTREEVRVEREPITDANRDAAMSGPAISEEEHEVTLHEERPVVETEAVPVERVRLAKEEVTDTETVSGDVRKERVDTGEVEGRYRD</sequence>
<dbReference type="Gene3D" id="3.90.50.10">
    <property type="entry name" value="Photosynthetic Reaction Center, subunit H, domain 2"/>
    <property type="match status" value="1"/>
</dbReference>
<dbReference type="Proteomes" id="UP001597478">
    <property type="component" value="Unassembled WGS sequence"/>
</dbReference>
<organism evidence="4 5">
    <name type="scientific">Prauserella oleivorans</name>
    <dbReference type="NCBI Taxonomy" id="1478153"/>
    <lineage>
        <taxon>Bacteria</taxon>
        <taxon>Bacillati</taxon>
        <taxon>Actinomycetota</taxon>
        <taxon>Actinomycetes</taxon>
        <taxon>Pseudonocardiales</taxon>
        <taxon>Pseudonocardiaceae</taxon>
        <taxon>Prauserella</taxon>
    </lineage>
</organism>